<reference evidence="1 2" key="1">
    <citation type="submission" date="2017-02" db="EMBL/GenBank/DDBJ databases">
        <authorList>
            <person name="Peterson S.W."/>
        </authorList>
    </citation>
    <scope>NUCLEOTIDE SEQUENCE [LARGE SCALE GENOMIC DNA]</scope>
    <source>
        <strain evidence="1 2">DSM 22323</strain>
    </source>
</reference>
<proteinExistence type="predicted"/>
<evidence type="ECO:0000313" key="1">
    <source>
        <dbReference type="EMBL" id="SKB62992.1"/>
    </source>
</evidence>
<organism evidence="1 2">
    <name type="scientific">Soonwooa buanensis</name>
    <dbReference type="NCBI Taxonomy" id="619805"/>
    <lineage>
        <taxon>Bacteria</taxon>
        <taxon>Pseudomonadati</taxon>
        <taxon>Bacteroidota</taxon>
        <taxon>Flavobacteriia</taxon>
        <taxon>Flavobacteriales</taxon>
        <taxon>Weeksellaceae</taxon>
        <taxon>Chryseobacterium group</taxon>
        <taxon>Soonwooa</taxon>
    </lineage>
</organism>
<dbReference type="AlphaFoldDB" id="A0A1T5CU39"/>
<keyword evidence="2" id="KW-1185">Reference proteome</keyword>
<name>A0A1T5CU39_9FLAO</name>
<sequence>MLFIFTLNVQSFAQQMIPKQKGFEISYSVFPKSPEKQNYVFAAGLISYAKNGRYFFGRAEYSRKFYEYRNYDIPIDTFLLHAGYSFYLIGDSMRNVNLNFGLGALAGYEVVNRNEPILYDGSLLNTTESFVYGVSGKLSLESYLTEHIVFIVDGQLSVLQNSQRGTLHSLMGVGLRYNF</sequence>
<accession>A0A1T5CU39</accession>
<evidence type="ECO:0000313" key="2">
    <source>
        <dbReference type="Proteomes" id="UP000191112"/>
    </source>
</evidence>
<gene>
    <name evidence="1" type="ORF">SAMN05660477_00360</name>
</gene>
<dbReference type="Proteomes" id="UP000191112">
    <property type="component" value="Unassembled WGS sequence"/>
</dbReference>
<dbReference type="Pfam" id="PF10626">
    <property type="entry name" value="TraO"/>
    <property type="match status" value="1"/>
</dbReference>
<dbReference type="STRING" id="619805.SAMN05660477_00360"/>
<dbReference type="EMBL" id="FUYZ01000001">
    <property type="protein sequence ID" value="SKB62992.1"/>
    <property type="molecule type" value="Genomic_DNA"/>
</dbReference>
<protein>
    <submittedName>
        <fullName evidence="1">Conjugative transposon protein TraO</fullName>
    </submittedName>
</protein>
<dbReference type="InterPro" id="IPR018899">
    <property type="entry name" value="Conjug_transposon_Tra0"/>
</dbReference>